<keyword evidence="5 9" id="KW-0862">Zinc</keyword>
<name>A0A089MIP2_PAEBO</name>
<dbReference type="NCBIfam" id="TIGR01357">
    <property type="entry name" value="aroB"/>
    <property type="match status" value="1"/>
</dbReference>
<feature type="domain" description="3-dehydroquinate synthase C-terminal" evidence="12">
    <location>
        <begin position="188"/>
        <end position="337"/>
    </location>
</feature>
<evidence type="ECO:0000256" key="3">
    <source>
        <dbReference type="ARBA" id="ARBA00022723"/>
    </source>
</evidence>
<dbReference type="HOGENOM" id="CLU_001201_0_2_9"/>
<evidence type="ECO:0000259" key="11">
    <source>
        <dbReference type="Pfam" id="PF01761"/>
    </source>
</evidence>
<keyword evidence="9" id="KW-0028">Amino-acid biosynthesis</keyword>
<comment type="catalytic activity">
    <reaction evidence="9">
        <text>7-phospho-2-dehydro-3-deoxy-D-arabino-heptonate = 3-dehydroquinate + phosphate</text>
        <dbReference type="Rhea" id="RHEA:21968"/>
        <dbReference type="ChEBI" id="CHEBI:32364"/>
        <dbReference type="ChEBI" id="CHEBI:43474"/>
        <dbReference type="ChEBI" id="CHEBI:58394"/>
        <dbReference type="EC" id="4.2.3.4"/>
    </reaction>
</comment>
<comment type="pathway">
    <text evidence="9">Metabolic intermediate biosynthesis; chorismate biosynthesis; chorismate from D-erythrose 4-phosphate and phosphoenolpyruvate: step 2/7.</text>
</comment>
<comment type="cofactor">
    <cofactor evidence="9">
        <name>Co(2+)</name>
        <dbReference type="ChEBI" id="CHEBI:48828"/>
    </cofactor>
    <cofactor evidence="9">
        <name>Zn(2+)</name>
        <dbReference type="ChEBI" id="CHEBI:29105"/>
    </cofactor>
    <text evidence="9">Binds 1 divalent metal cation per subunit. Can use either Co(2+) or Zn(2+).</text>
</comment>
<keyword evidence="7 9" id="KW-0456">Lyase</keyword>
<evidence type="ECO:0000256" key="5">
    <source>
        <dbReference type="ARBA" id="ARBA00022833"/>
    </source>
</evidence>
<comment type="caution">
    <text evidence="9">Lacks conserved residue(s) required for the propagation of feature annotation.</text>
</comment>
<protein>
    <recommendedName>
        <fullName evidence="9 10">3-dehydroquinate synthase</fullName>
        <shortName evidence="9">DHQS</shortName>
        <ecNumber evidence="9 10">4.2.3.4</ecNumber>
    </recommendedName>
</protein>
<evidence type="ECO:0000256" key="6">
    <source>
        <dbReference type="ARBA" id="ARBA00023027"/>
    </source>
</evidence>
<dbReference type="GO" id="GO:0003856">
    <property type="term" value="F:3-dehydroquinate synthase activity"/>
    <property type="evidence" value="ECO:0007669"/>
    <property type="project" value="UniProtKB-UniRule"/>
</dbReference>
<dbReference type="FunFam" id="3.40.50.1970:FF:000007">
    <property type="entry name" value="Pentafunctional AROM polypeptide"/>
    <property type="match status" value="1"/>
</dbReference>
<comment type="function">
    <text evidence="9">Catalyzes the conversion of 3-deoxy-D-arabino-heptulosonate 7-phosphate (DAHP) to dehydroquinate (DHQ).</text>
</comment>
<keyword evidence="9" id="KW-0057">Aromatic amino acid biosynthesis</keyword>
<comment type="cofactor">
    <cofactor evidence="2">
        <name>Zn(2+)</name>
        <dbReference type="ChEBI" id="CHEBI:29105"/>
    </cofactor>
</comment>
<keyword evidence="6 9" id="KW-0520">NAD</keyword>
<keyword evidence="4 9" id="KW-0547">Nucleotide-binding</keyword>
<feature type="binding site" evidence="9">
    <location>
        <position position="191"/>
    </location>
    <ligand>
        <name>Zn(2+)</name>
        <dbReference type="ChEBI" id="CHEBI:29105"/>
    </ligand>
</feature>
<keyword evidence="14" id="KW-1185">Reference proteome</keyword>
<feature type="binding site" evidence="9">
    <location>
        <begin position="112"/>
        <end position="116"/>
    </location>
    <ligand>
        <name>NAD(+)</name>
        <dbReference type="ChEBI" id="CHEBI:57540"/>
    </ligand>
</feature>
<dbReference type="PIRSF" id="PIRSF001455">
    <property type="entry name" value="DHQ_synth"/>
    <property type="match status" value="1"/>
</dbReference>
<dbReference type="GO" id="GO:0009423">
    <property type="term" value="P:chorismate biosynthetic process"/>
    <property type="evidence" value="ECO:0007669"/>
    <property type="project" value="UniProtKB-UniRule"/>
</dbReference>
<dbReference type="CDD" id="cd08195">
    <property type="entry name" value="DHQS"/>
    <property type="match status" value="1"/>
</dbReference>
<dbReference type="Pfam" id="PF24621">
    <property type="entry name" value="DHQS_C"/>
    <property type="match status" value="1"/>
</dbReference>
<dbReference type="GO" id="GO:0008652">
    <property type="term" value="P:amino acid biosynthetic process"/>
    <property type="evidence" value="ECO:0007669"/>
    <property type="project" value="UniProtKB-KW"/>
</dbReference>
<dbReference type="HAMAP" id="MF_00110">
    <property type="entry name" value="DHQ_synthase"/>
    <property type="match status" value="1"/>
</dbReference>
<keyword evidence="3 9" id="KW-0479">Metal-binding</keyword>
<evidence type="ECO:0000256" key="7">
    <source>
        <dbReference type="ARBA" id="ARBA00023239"/>
    </source>
</evidence>
<dbReference type="SUPFAM" id="SSF56796">
    <property type="entry name" value="Dehydroquinate synthase-like"/>
    <property type="match status" value="1"/>
</dbReference>
<feature type="domain" description="3-dehydroquinate synthase N-terminal" evidence="11">
    <location>
        <begin position="75"/>
        <end position="186"/>
    </location>
</feature>
<evidence type="ECO:0000256" key="4">
    <source>
        <dbReference type="ARBA" id="ARBA00022741"/>
    </source>
</evidence>
<proteinExistence type="inferred from homology"/>
<evidence type="ECO:0000256" key="10">
    <source>
        <dbReference type="NCBIfam" id="TIGR01357"/>
    </source>
</evidence>
<dbReference type="Gene3D" id="3.40.50.1970">
    <property type="match status" value="1"/>
</dbReference>
<feature type="binding site" evidence="9">
    <location>
        <begin position="136"/>
        <end position="137"/>
    </location>
    <ligand>
        <name>NAD(+)</name>
        <dbReference type="ChEBI" id="CHEBI:57540"/>
    </ligand>
</feature>
<keyword evidence="8 9" id="KW-0170">Cobalt</keyword>
<evidence type="ECO:0000256" key="2">
    <source>
        <dbReference type="ARBA" id="ARBA00001947"/>
    </source>
</evidence>
<dbReference type="OrthoDB" id="9806583at2"/>
<dbReference type="Gene3D" id="1.20.1090.10">
    <property type="entry name" value="Dehydroquinate synthase-like - alpha domain"/>
    <property type="match status" value="1"/>
</dbReference>
<evidence type="ECO:0000313" key="14">
    <source>
        <dbReference type="Proteomes" id="UP000029518"/>
    </source>
</evidence>
<feature type="binding site" evidence="9">
    <location>
        <position position="260"/>
    </location>
    <ligand>
        <name>Zn(2+)</name>
        <dbReference type="ChEBI" id="CHEBI:29105"/>
    </ligand>
</feature>
<dbReference type="EC" id="4.2.3.4" evidence="9 10"/>
<reference evidence="13" key="1">
    <citation type="submission" date="2014-08" db="EMBL/GenBank/DDBJ databases">
        <title>Comparative genomics of the Paenibacillus odorifer group.</title>
        <authorList>
            <person name="den Bakker H.C."/>
            <person name="Tsai Y.-C.Y.-C."/>
            <person name="Martin N."/>
            <person name="Korlach J."/>
            <person name="Wiedmann M."/>
        </authorList>
    </citation>
    <scope>NUCLEOTIDE SEQUENCE [LARGE SCALE GENOMIC DNA]</scope>
    <source>
        <strain evidence="13">DSM 13188</strain>
    </source>
</reference>
<comment type="cofactor">
    <cofactor evidence="1 9">
        <name>NAD(+)</name>
        <dbReference type="ChEBI" id="CHEBI:57540"/>
    </cofactor>
</comment>
<feature type="binding site" evidence="9">
    <location>
        <position position="149"/>
    </location>
    <ligand>
        <name>NAD(+)</name>
        <dbReference type="ChEBI" id="CHEBI:57540"/>
    </ligand>
</feature>
<organism evidence="13 14">
    <name type="scientific">Paenibacillus borealis</name>
    <dbReference type="NCBI Taxonomy" id="160799"/>
    <lineage>
        <taxon>Bacteria</taxon>
        <taxon>Bacillati</taxon>
        <taxon>Bacillota</taxon>
        <taxon>Bacilli</taxon>
        <taxon>Bacillales</taxon>
        <taxon>Paenibacillaceae</taxon>
        <taxon>Paenibacillus</taxon>
    </lineage>
</organism>
<dbReference type="UniPathway" id="UPA00053">
    <property type="reaction ID" value="UER00085"/>
</dbReference>
<dbReference type="InterPro" id="IPR056179">
    <property type="entry name" value="DHQS_C"/>
</dbReference>
<dbReference type="GO" id="GO:0009073">
    <property type="term" value="P:aromatic amino acid family biosynthetic process"/>
    <property type="evidence" value="ECO:0007669"/>
    <property type="project" value="UniProtKB-KW"/>
</dbReference>
<evidence type="ECO:0000256" key="9">
    <source>
        <dbReference type="HAMAP-Rule" id="MF_00110"/>
    </source>
</evidence>
<dbReference type="InterPro" id="IPR050071">
    <property type="entry name" value="Dehydroquinate_synthase"/>
</dbReference>
<dbReference type="PANTHER" id="PTHR43622">
    <property type="entry name" value="3-DEHYDROQUINATE SYNTHASE"/>
    <property type="match status" value="1"/>
</dbReference>
<dbReference type="GO" id="GO:0000166">
    <property type="term" value="F:nucleotide binding"/>
    <property type="evidence" value="ECO:0007669"/>
    <property type="project" value="UniProtKB-KW"/>
</dbReference>
<dbReference type="InterPro" id="IPR030960">
    <property type="entry name" value="DHQS/DOIS_N"/>
</dbReference>
<evidence type="ECO:0000256" key="1">
    <source>
        <dbReference type="ARBA" id="ARBA00001911"/>
    </source>
</evidence>
<comment type="similarity">
    <text evidence="9">Belongs to the sugar phosphate cyclases superfamily. Dehydroquinate synthase family.</text>
</comment>
<evidence type="ECO:0000256" key="8">
    <source>
        <dbReference type="ARBA" id="ARBA00023285"/>
    </source>
</evidence>
<dbReference type="InterPro" id="IPR030963">
    <property type="entry name" value="DHQ_synth_fam"/>
</dbReference>
<dbReference type="InterPro" id="IPR016037">
    <property type="entry name" value="DHQ_synth_AroB"/>
</dbReference>
<evidence type="ECO:0000313" key="13">
    <source>
        <dbReference type="EMBL" id="AIQ56394.1"/>
    </source>
</evidence>
<feature type="binding site" evidence="9">
    <location>
        <position position="276"/>
    </location>
    <ligand>
        <name>Zn(2+)</name>
        <dbReference type="ChEBI" id="CHEBI:29105"/>
    </ligand>
</feature>
<dbReference type="RefSeq" id="WP_042210738.1">
    <property type="nucleotide sequence ID" value="NZ_CP009285.1"/>
</dbReference>
<dbReference type="Pfam" id="PF01761">
    <property type="entry name" value="DHQ_synthase"/>
    <property type="match status" value="1"/>
</dbReference>
<dbReference type="AlphaFoldDB" id="A0A089MIP2"/>
<gene>
    <name evidence="9" type="primary">aroB</name>
    <name evidence="13" type="ORF">PBOR_05175</name>
</gene>
<dbReference type="GO" id="GO:0005737">
    <property type="term" value="C:cytoplasm"/>
    <property type="evidence" value="ECO:0007669"/>
    <property type="project" value="UniProtKB-SubCell"/>
</dbReference>
<dbReference type="GO" id="GO:0046872">
    <property type="term" value="F:metal ion binding"/>
    <property type="evidence" value="ECO:0007669"/>
    <property type="project" value="UniProtKB-KW"/>
</dbReference>
<comment type="subcellular location">
    <subcellularLocation>
        <location evidence="9">Cytoplasm</location>
    </subcellularLocation>
</comment>
<dbReference type="Proteomes" id="UP000029518">
    <property type="component" value="Chromosome"/>
</dbReference>
<keyword evidence="9" id="KW-0963">Cytoplasm</keyword>
<dbReference type="EMBL" id="CP009285">
    <property type="protein sequence ID" value="AIQ56394.1"/>
    <property type="molecule type" value="Genomic_DNA"/>
</dbReference>
<evidence type="ECO:0000259" key="12">
    <source>
        <dbReference type="Pfam" id="PF24621"/>
    </source>
</evidence>
<sequence>MSKSFEVVLKKVVDNSYNIEIGENLFGSLIRDLQQGLLPDVSKFAIITDSIVEPLYGRPLLELLRRSGFQADLFSFPAGESSKTRETKALLEDQLLSQAYGRDCCIIAVGGGAVTDLAGFLGGTFGRGVPVLNYATTLLAAADASVGGKTGVNTPVATNLIGVFHQPRKVYIDLAAWHTLPAREFRSGLAETIKHACLADETFFRYLEENIGRIISEHGEPILDADVCGHIALTNCRIKYEVVEQDEHESNLRQILNLGHTAGRALEAVSGYQLLHGEAVAVGLVIQARLGVKYGYMTAEQADRVVSLLTKAGLPTEIPDYISNRALMDKMYTDKKVRGGRIRFVFQDGIGEMKRFADGSYSVPVEEAEVMELLEEMRGN</sequence>
<dbReference type="KEGG" id="pbd:PBOR_05175"/>
<accession>A0A089MIP2</accession>
<dbReference type="PANTHER" id="PTHR43622:SF1">
    <property type="entry name" value="3-DEHYDROQUINATE SYNTHASE"/>
    <property type="match status" value="1"/>
</dbReference>